<keyword evidence="5" id="KW-0067">ATP-binding</keyword>
<dbReference type="PROSITE" id="PS00108">
    <property type="entry name" value="PROTEIN_KINASE_ST"/>
    <property type="match status" value="1"/>
</dbReference>
<dbReference type="VEuPathDB" id="ToxoDB:EMH_0086440"/>
<feature type="region of interest" description="Disordered" evidence="6">
    <location>
        <begin position="212"/>
        <end position="254"/>
    </location>
</feature>
<dbReference type="AlphaFoldDB" id="U6KAV7"/>
<feature type="compositionally biased region" description="Basic and acidic residues" evidence="6">
    <location>
        <begin position="296"/>
        <end position="306"/>
    </location>
</feature>
<organism evidence="8 9">
    <name type="scientific">Eimeria mitis</name>
    <dbReference type="NCBI Taxonomy" id="44415"/>
    <lineage>
        <taxon>Eukaryota</taxon>
        <taxon>Sar</taxon>
        <taxon>Alveolata</taxon>
        <taxon>Apicomplexa</taxon>
        <taxon>Conoidasida</taxon>
        <taxon>Coccidia</taxon>
        <taxon>Eucoccidiorida</taxon>
        <taxon>Eimeriorina</taxon>
        <taxon>Eimeriidae</taxon>
        <taxon>Eimeria</taxon>
    </lineage>
</organism>
<name>U6KAV7_9EIME</name>
<evidence type="ECO:0000313" key="8">
    <source>
        <dbReference type="EMBL" id="CDJ33921.1"/>
    </source>
</evidence>
<dbReference type="SUPFAM" id="SSF56112">
    <property type="entry name" value="Protein kinase-like (PK-like)"/>
    <property type="match status" value="1"/>
</dbReference>
<dbReference type="Gene3D" id="1.10.510.10">
    <property type="entry name" value="Transferase(Phosphotransferase) domain 1"/>
    <property type="match status" value="1"/>
</dbReference>
<evidence type="ECO:0000259" key="7">
    <source>
        <dbReference type="PROSITE" id="PS50011"/>
    </source>
</evidence>
<keyword evidence="1" id="KW-0723">Serine/threonine-protein kinase</keyword>
<evidence type="ECO:0000256" key="4">
    <source>
        <dbReference type="ARBA" id="ARBA00022777"/>
    </source>
</evidence>
<protein>
    <submittedName>
        <fullName evidence="8">Rhoptry kinase family protein ROP17, putative</fullName>
    </submittedName>
</protein>
<reference evidence="8" key="1">
    <citation type="submission" date="2013-10" db="EMBL/GenBank/DDBJ databases">
        <title>Genomic analysis of the causative agents of coccidiosis in chickens.</title>
        <authorList>
            <person name="Reid A.J."/>
            <person name="Blake D."/>
            <person name="Billington K."/>
            <person name="Browne H."/>
            <person name="Dunn M."/>
            <person name="Hung S."/>
            <person name="Kawahara F."/>
            <person name="Miranda-Saavedra D."/>
            <person name="Mourier T."/>
            <person name="Nagra H."/>
            <person name="Otto T.D."/>
            <person name="Rawlings N."/>
            <person name="Sanchez A."/>
            <person name="Sanders M."/>
            <person name="Subramaniam C."/>
            <person name="Tay Y."/>
            <person name="Dear P."/>
            <person name="Doerig C."/>
            <person name="Gruber A."/>
            <person name="Parkinson J."/>
            <person name="Shirley M."/>
            <person name="Wan K.L."/>
            <person name="Berriman M."/>
            <person name="Tomley F."/>
            <person name="Pain A."/>
        </authorList>
    </citation>
    <scope>NUCLEOTIDE SEQUENCE [LARGE SCALE GENOMIC DNA]</scope>
    <source>
        <strain evidence="8">Houghton</strain>
    </source>
</reference>
<dbReference type="GO" id="GO:0004674">
    <property type="term" value="F:protein serine/threonine kinase activity"/>
    <property type="evidence" value="ECO:0007669"/>
    <property type="project" value="UniProtKB-KW"/>
</dbReference>
<feature type="region of interest" description="Disordered" evidence="6">
    <location>
        <begin position="273"/>
        <end position="312"/>
    </location>
</feature>
<keyword evidence="9" id="KW-1185">Reference proteome</keyword>
<sequence>MELPTRGTLLNAIVLYPLLRADLSYLTGILLHTRAEDRDVLLSLTQQVVRAVSDLHRLALVHLDIKLQNFLVTEKGSVLTGDLDGAKLFGSPVMPVMFTAAFAAPELAKIVLNNDYTAAAEPTMDSWSLGIAIYGIWCGGYPFTQEFRKLAAAEQMEILYRRPTQTLVYDLECTENMPREVFDLMSKFLKPNPSERLTPIQALTSHPALRLQVPGGEDVRASEEELPFKLPEEEPATLSTASTASTDEAGRPASLSSSYVYVKPEMVAGKRSFAEQDASFTTPNSDGYRFVGSYTRDPKPLDHNRQESSASP</sequence>
<dbReference type="PANTHER" id="PTHR24349">
    <property type="entry name" value="SERINE/THREONINE-PROTEIN KINASE"/>
    <property type="match status" value="1"/>
</dbReference>
<dbReference type="EMBL" id="HG685818">
    <property type="protein sequence ID" value="CDJ33921.1"/>
    <property type="molecule type" value="Genomic_DNA"/>
</dbReference>
<dbReference type="GO" id="GO:0005524">
    <property type="term" value="F:ATP binding"/>
    <property type="evidence" value="ECO:0007669"/>
    <property type="project" value="UniProtKB-KW"/>
</dbReference>
<keyword evidence="3" id="KW-0547">Nucleotide-binding</keyword>
<reference evidence="8" key="2">
    <citation type="submission" date="2013-10" db="EMBL/GenBank/DDBJ databases">
        <authorList>
            <person name="Aslett M."/>
        </authorList>
    </citation>
    <scope>NUCLEOTIDE SEQUENCE [LARGE SCALE GENOMIC DNA]</scope>
    <source>
        <strain evidence="8">Houghton</strain>
    </source>
</reference>
<evidence type="ECO:0000256" key="2">
    <source>
        <dbReference type="ARBA" id="ARBA00022679"/>
    </source>
</evidence>
<dbReference type="InterPro" id="IPR008271">
    <property type="entry name" value="Ser/Thr_kinase_AS"/>
</dbReference>
<keyword evidence="2" id="KW-0808">Transferase</keyword>
<gene>
    <name evidence="8" type="ORF">EMH_0086440</name>
</gene>
<dbReference type="SMART" id="SM00220">
    <property type="entry name" value="S_TKc"/>
    <property type="match status" value="1"/>
</dbReference>
<evidence type="ECO:0000256" key="3">
    <source>
        <dbReference type="ARBA" id="ARBA00022741"/>
    </source>
</evidence>
<dbReference type="GeneID" id="25382966"/>
<evidence type="ECO:0000256" key="5">
    <source>
        <dbReference type="ARBA" id="ARBA00022840"/>
    </source>
</evidence>
<proteinExistence type="predicted"/>
<dbReference type="OrthoDB" id="346916at2759"/>
<evidence type="ECO:0000256" key="6">
    <source>
        <dbReference type="SAM" id="MobiDB-lite"/>
    </source>
</evidence>
<dbReference type="Pfam" id="PF00069">
    <property type="entry name" value="Pkinase"/>
    <property type="match status" value="1"/>
</dbReference>
<evidence type="ECO:0000313" key="9">
    <source>
        <dbReference type="Proteomes" id="UP000030744"/>
    </source>
</evidence>
<feature type="domain" description="Protein kinase" evidence="7">
    <location>
        <begin position="1"/>
        <end position="209"/>
    </location>
</feature>
<dbReference type="InterPro" id="IPR000719">
    <property type="entry name" value="Prot_kinase_dom"/>
</dbReference>
<keyword evidence="4 8" id="KW-0418">Kinase</keyword>
<dbReference type="RefSeq" id="XP_013356484.1">
    <property type="nucleotide sequence ID" value="XM_013501030.1"/>
</dbReference>
<dbReference type="PROSITE" id="PS50011">
    <property type="entry name" value="PROTEIN_KINASE_DOM"/>
    <property type="match status" value="1"/>
</dbReference>
<feature type="compositionally biased region" description="Low complexity" evidence="6">
    <location>
        <begin position="236"/>
        <end position="247"/>
    </location>
</feature>
<feature type="compositionally biased region" description="Basic and acidic residues" evidence="6">
    <location>
        <begin position="217"/>
        <end position="232"/>
    </location>
</feature>
<accession>U6KAV7</accession>
<dbReference type="InterPro" id="IPR050205">
    <property type="entry name" value="CDPK_Ser/Thr_kinases"/>
</dbReference>
<dbReference type="Proteomes" id="UP000030744">
    <property type="component" value="Unassembled WGS sequence"/>
</dbReference>
<evidence type="ECO:0000256" key="1">
    <source>
        <dbReference type="ARBA" id="ARBA00022527"/>
    </source>
</evidence>
<dbReference type="InterPro" id="IPR011009">
    <property type="entry name" value="Kinase-like_dom_sf"/>
</dbReference>